<feature type="domain" description="HNH nuclease" evidence="1">
    <location>
        <begin position="109"/>
        <end position="158"/>
    </location>
</feature>
<dbReference type="EMBL" id="SZYE01000029">
    <property type="protein sequence ID" value="TKR24617.1"/>
    <property type="molecule type" value="Genomic_DNA"/>
</dbReference>
<dbReference type="InterPro" id="IPR029471">
    <property type="entry name" value="HNH_5"/>
</dbReference>
<dbReference type="PANTHER" id="PTHR33877">
    <property type="entry name" value="SLL1193 PROTEIN"/>
    <property type="match status" value="1"/>
</dbReference>
<sequence length="202" mass="22053">MRPLRPGARTLLLLASPSGPASQAGPRGPRSDAVLLLPAPPRTLLLNASLEPLCVVALPRAVTLVMSGKATVLESDGRVLHSEHVAVPLPVVLSLTRYVHVPMRRPLPPTRRTVLQRDDHRCAYCGSHADTVDHVHPRSRGGRHEWGNVVAACRRCNHRKADHLLHEIGWELRWTPSAPRGATAFLRGAVVDEPAWSPYLAA</sequence>
<dbReference type="InterPro" id="IPR024064">
    <property type="entry name" value="FdhE-like_sf"/>
</dbReference>
<dbReference type="CDD" id="cd00085">
    <property type="entry name" value="HNHc"/>
    <property type="match status" value="1"/>
</dbReference>
<name>A0A7Z8K0C6_9CELL</name>
<dbReference type="Pfam" id="PF14279">
    <property type="entry name" value="HNH_5"/>
    <property type="match status" value="1"/>
</dbReference>
<evidence type="ECO:0000259" key="1">
    <source>
        <dbReference type="SMART" id="SM00507"/>
    </source>
</evidence>
<proteinExistence type="predicted"/>
<dbReference type="InterPro" id="IPR052892">
    <property type="entry name" value="NA-targeting_endonuclease"/>
</dbReference>
<keyword evidence="2" id="KW-0255">Endonuclease</keyword>
<dbReference type="InterPro" id="IPR003615">
    <property type="entry name" value="HNH_nuc"/>
</dbReference>
<evidence type="ECO:0000313" key="3">
    <source>
        <dbReference type="Proteomes" id="UP000308121"/>
    </source>
</evidence>
<dbReference type="SUPFAM" id="SSF144020">
    <property type="entry name" value="FdhE-like"/>
    <property type="match status" value="1"/>
</dbReference>
<reference evidence="2 3" key="1">
    <citation type="submission" date="2019-05" db="EMBL/GenBank/DDBJ databases">
        <title>Genome sequence of Cellulomonas hominis strain CS1.</title>
        <authorList>
            <person name="Belmont J."/>
            <person name="Maclea K.S."/>
        </authorList>
    </citation>
    <scope>NUCLEOTIDE SEQUENCE [LARGE SCALE GENOMIC DNA]</scope>
    <source>
        <strain evidence="2 3">CS1</strain>
    </source>
</reference>
<dbReference type="AlphaFoldDB" id="A0A7Z8K0C6"/>
<dbReference type="PANTHER" id="PTHR33877:SF2">
    <property type="entry name" value="OS07G0170200 PROTEIN"/>
    <property type="match status" value="1"/>
</dbReference>
<dbReference type="Proteomes" id="UP000308121">
    <property type="component" value="Unassembled WGS sequence"/>
</dbReference>
<keyword evidence="2" id="KW-0378">Hydrolase</keyword>
<gene>
    <name evidence="2" type="ORF">FA014_05975</name>
</gene>
<protein>
    <submittedName>
        <fullName evidence="2">HNH endonuclease</fullName>
    </submittedName>
</protein>
<dbReference type="Gene3D" id="1.10.30.50">
    <property type="match status" value="1"/>
</dbReference>
<comment type="caution">
    <text evidence="2">The sequence shown here is derived from an EMBL/GenBank/DDBJ whole genome shotgun (WGS) entry which is preliminary data.</text>
</comment>
<keyword evidence="2" id="KW-0540">Nuclease</keyword>
<accession>A0A7Z8K0C6</accession>
<dbReference type="OrthoDB" id="9802901at2"/>
<evidence type="ECO:0000313" key="2">
    <source>
        <dbReference type="EMBL" id="TKR24617.1"/>
    </source>
</evidence>
<dbReference type="SMART" id="SM00507">
    <property type="entry name" value="HNHc"/>
    <property type="match status" value="1"/>
</dbReference>
<dbReference type="GO" id="GO:0004519">
    <property type="term" value="F:endonuclease activity"/>
    <property type="evidence" value="ECO:0007669"/>
    <property type="project" value="UniProtKB-KW"/>
</dbReference>
<organism evidence="2 3">
    <name type="scientific">Cellulomonas hominis</name>
    <dbReference type="NCBI Taxonomy" id="156981"/>
    <lineage>
        <taxon>Bacteria</taxon>
        <taxon>Bacillati</taxon>
        <taxon>Actinomycetota</taxon>
        <taxon>Actinomycetes</taxon>
        <taxon>Micrococcales</taxon>
        <taxon>Cellulomonadaceae</taxon>
        <taxon>Cellulomonas</taxon>
    </lineage>
</organism>